<accession>A0A8S5MEJ4</accession>
<protein>
    <submittedName>
        <fullName evidence="1">Uncharacterized protein</fullName>
    </submittedName>
</protein>
<organism evidence="1">
    <name type="scientific">Siphoviridae sp. ctX581</name>
    <dbReference type="NCBI Taxonomy" id="2826365"/>
    <lineage>
        <taxon>Viruses</taxon>
        <taxon>Duplodnaviria</taxon>
        <taxon>Heunggongvirae</taxon>
        <taxon>Uroviricota</taxon>
        <taxon>Caudoviricetes</taxon>
    </lineage>
</organism>
<sequence>MNKLEKKQKIDKEIEKFIKKYNVKDSKEKVLYILGACGFYIQTKPTMAYIDLSFFEEKGLL</sequence>
<name>A0A8S5MEJ4_9CAUD</name>
<proteinExistence type="predicted"/>
<dbReference type="EMBL" id="BK014883">
    <property type="protein sequence ID" value="DAD80363.1"/>
    <property type="molecule type" value="Genomic_DNA"/>
</dbReference>
<reference evidence="1" key="1">
    <citation type="journal article" date="2021" name="Proc. Natl. Acad. Sci. U.S.A.">
        <title>A Catalog of Tens of Thousands of Viruses from Human Metagenomes Reveals Hidden Associations with Chronic Diseases.</title>
        <authorList>
            <person name="Tisza M.J."/>
            <person name="Buck C.B."/>
        </authorList>
    </citation>
    <scope>NUCLEOTIDE SEQUENCE</scope>
    <source>
        <strain evidence="1">CtX581</strain>
    </source>
</reference>
<evidence type="ECO:0000313" key="1">
    <source>
        <dbReference type="EMBL" id="DAD80363.1"/>
    </source>
</evidence>